<gene>
    <name evidence="1" type="ORF">AVDCRST_MAG91-3190</name>
</gene>
<feature type="non-terminal residue" evidence="1">
    <location>
        <position position="53"/>
    </location>
</feature>
<reference evidence="1" key="1">
    <citation type="submission" date="2020-02" db="EMBL/GenBank/DDBJ databases">
        <authorList>
            <person name="Meier V. D."/>
        </authorList>
    </citation>
    <scope>NUCLEOTIDE SEQUENCE</scope>
    <source>
        <strain evidence="1">AVDCRST_MAG91</strain>
    </source>
</reference>
<evidence type="ECO:0000313" key="1">
    <source>
        <dbReference type="EMBL" id="CAA9533652.1"/>
    </source>
</evidence>
<sequence>MFLKSPPTYAGEAHMQRALLVSLLISSAAAGAQTLAEDTERTSEIVVTGQRLS</sequence>
<organism evidence="1">
    <name type="scientific">uncultured Sphingomonadaceae bacterium</name>
    <dbReference type="NCBI Taxonomy" id="169976"/>
    <lineage>
        <taxon>Bacteria</taxon>
        <taxon>Pseudomonadati</taxon>
        <taxon>Pseudomonadota</taxon>
        <taxon>Alphaproteobacteria</taxon>
        <taxon>Sphingomonadales</taxon>
        <taxon>Sphingomonadaceae</taxon>
        <taxon>environmental samples</taxon>
    </lineage>
</organism>
<name>A0A6J4TYE0_9SPHN</name>
<protein>
    <submittedName>
        <fullName evidence="1">Uncharacterized protein</fullName>
    </submittedName>
</protein>
<proteinExistence type="predicted"/>
<dbReference type="EMBL" id="CADCVX010000553">
    <property type="protein sequence ID" value="CAA9533652.1"/>
    <property type="molecule type" value="Genomic_DNA"/>
</dbReference>
<dbReference type="AlphaFoldDB" id="A0A6J4TYE0"/>
<accession>A0A6J4TYE0</accession>